<dbReference type="PROSITE" id="PS01096">
    <property type="entry name" value="PPIC_PPIASE_1"/>
    <property type="match status" value="1"/>
</dbReference>
<dbReference type="Pfam" id="PF09312">
    <property type="entry name" value="SurA_N"/>
    <property type="match status" value="1"/>
</dbReference>
<comment type="function">
    <text evidence="7">Chaperone involved in the correct folding and assembly of outer membrane proteins. Recognizes specific patterns of aromatic residues and the orientation of their side chains, which are found more frequently in integral outer membrane proteins. May act in both early periplasmic and late outer membrane-associated steps of protein maturation.</text>
</comment>
<dbReference type="EMBL" id="JAUOPB010000008">
    <property type="protein sequence ID" value="MDO6423091.1"/>
    <property type="molecule type" value="Genomic_DNA"/>
</dbReference>
<dbReference type="GO" id="GO:0042277">
    <property type="term" value="F:peptide binding"/>
    <property type="evidence" value="ECO:0007669"/>
    <property type="project" value="InterPro"/>
</dbReference>
<dbReference type="InterPro" id="IPR000297">
    <property type="entry name" value="PPIase_PpiC"/>
</dbReference>
<dbReference type="GO" id="GO:0051082">
    <property type="term" value="F:unfolded protein binding"/>
    <property type="evidence" value="ECO:0007669"/>
    <property type="project" value="UniProtKB-UniRule"/>
</dbReference>
<keyword evidence="4 7" id="KW-0697">Rotamase</keyword>
<dbReference type="InterPro" id="IPR027304">
    <property type="entry name" value="Trigger_fact/SurA_dom_sf"/>
</dbReference>
<evidence type="ECO:0000256" key="6">
    <source>
        <dbReference type="ARBA" id="ARBA00023235"/>
    </source>
</evidence>
<dbReference type="Pfam" id="PF00639">
    <property type="entry name" value="Rotamase"/>
    <property type="match status" value="2"/>
</dbReference>
<dbReference type="InterPro" id="IPR050280">
    <property type="entry name" value="OMP_Chaperone_SurA"/>
</dbReference>
<comment type="caution">
    <text evidence="9">The sequence shown here is derived from an EMBL/GenBank/DDBJ whole genome shotgun (WGS) entry which is preliminary data.</text>
</comment>
<dbReference type="AlphaFoldDB" id="A0AAW7X8G1"/>
<dbReference type="PANTHER" id="PTHR47637">
    <property type="entry name" value="CHAPERONE SURA"/>
    <property type="match status" value="1"/>
</dbReference>
<protein>
    <recommendedName>
        <fullName evidence="7">Chaperone SurA</fullName>
    </recommendedName>
    <alternativeName>
        <fullName evidence="7">Peptidyl-prolyl cis-trans isomerase SurA</fullName>
        <shortName evidence="7">PPIase SurA</shortName>
        <ecNumber evidence="7">5.2.1.8</ecNumber>
    </alternativeName>
    <alternativeName>
        <fullName evidence="7">Rotamase SurA</fullName>
    </alternativeName>
</protein>
<dbReference type="HAMAP" id="MF_01183">
    <property type="entry name" value="Chaperone_SurA"/>
    <property type="match status" value="1"/>
</dbReference>
<keyword evidence="6 7" id="KW-0413">Isomerase</keyword>
<sequence length="430" mass="47882">MQIIKTTIATFTAIALTGAASFTSAEVVPLDRVVAVVDNRAITQTELDSRVQDVQVRSQAAGMRLPEADILNKQIIDQLISETLQLEMADRYGVQVSDQEVNASIGNIIQNAQITEQQFVQQLASEGVSINEFRATIRRQLTMRSITEGLVSRRIRISEQEVDNFLKSADAQFWVSPDYHLGHILVALPSSPSSEAIVEAEEKANALYEKLKAGANFAEVAIAESNGPSALQGGDLGWRKSAELPTLFAELLPSLNNGDVTKPTRSQAGFHIIKLYESRGGQKQIVNQTRARHILVKTSEILNDAKAEAKLKDIRQQILDGADFAELAKTHSEDIGSRMSGGDLGWATPGTFVPAFEKTMAETKEGEISQPFKSRFGWHIMKVEERREEDMTQEALRQKARNMIMSRRFEDETQIWLQELRDEAFIDIKI</sequence>
<dbReference type="SUPFAM" id="SSF54534">
    <property type="entry name" value="FKBP-like"/>
    <property type="match status" value="2"/>
</dbReference>
<dbReference type="GO" id="GO:0043165">
    <property type="term" value="P:Gram-negative-bacterium-type cell outer membrane assembly"/>
    <property type="evidence" value="ECO:0007669"/>
    <property type="project" value="InterPro"/>
</dbReference>
<reference evidence="9" key="1">
    <citation type="submission" date="2023-07" db="EMBL/GenBank/DDBJ databases">
        <title>Genome content predicts the carbon catabolic preferences of heterotrophic bacteria.</title>
        <authorList>
            <person name="Gralka M."/>
        </authorList>
    </citation>
    <scope>NUCLEOTIDE SEQUENCE</scope>
    <source>
        <strain evidence="9">I3M17_2</strain>
    </source>
</reference>
<dbReference type="PANTHER" id="PTHR47637:SF1">
    <property type="entry name" value="CHAPERONE SURA"/>
    <property type="match status" value="1"/>
</dbReference>
<evidence type="ECO:0000313" key="9">
    <source>
        <dbReference type="EMBL" id="MDO6423091.1"/>
    </source>
</evidence>
<evidence type="ECO:0000256" key="4">
    <source>
        <dbReference type="ARBA" id="ARBA00023110"/>
    </source>
</evidence>
<name>A0AAW7X8G1_9GAMM</name>
<dbReference type="EC" id="5.2.1.8" evidence="7"/>
<keyword evidence="3 7" id="KW-0574">Periplasm</keyword>
<evidence type="ECO:0000256" key="3">
    <source>
        <dbReference type="ARBA" id="ARBA00022764"/>
    </source>
</evidence>
<comment type="catalytic activity">
    <reaction evidence="7">
        <text>[protein]-peptidylproline (omega=180) = [protein]-peptidylproline (omega=0)</text>
        <dbReference type="Rhea" id="RHEA:16237"/>
        <dbReference type="Rhea" id="RHEA-COMP:10747"/>
        <dbReference type="Rhea" id="RHEA-COMP:10748"/>
        <dbReference type="ChEBI" id="CHEBI:83833"/>
        <dbReference type="ChEBI" id="CHEBI:83834"/>
        <dbReference type="EC" id="5.2.1.8"/>
    </reaction>
</comment>
<dbReference type="Proteomes" id="UP001169760">
    <property type="component" value="Unassembled WGS sequence"/>
</dbReference>
<dbReference type="Gene3D" id="3.10.50.40">
    <property type="match status" value="2"/>
</dbReference>
<dbReference type="Gene3D" id="1.10.4030.10">
    <property type="entry name" value="Porin chaperone SurA, peptide-binding domain"/>
    <property type="match status" value="1"/>
</dbReference>
<feature type="domain" description="PpiC" evidence="8">
    <location>
        <begin position="286"/>
        <end position="385"/>
    </location>
</feature>
<keyword evidence="1 7" id="KW-0732">Signal</keyword>
<dbReference type="InterPro" id="IPR023034">
    <property type="entry name" value="PPIase_SurA"/>
</dbReference>
<gene>
    <name evidence="7" type="primary">surA</name>
    <name evidence="9" type="ORF">Q4521_11460</name>
</gene>
<dbReference type="GO" id="GO:0050821">
    <property type="term" value="P:protein stabilization"/>
    <property type="evidence" value="ECO:0007669"/>
    <property type="project" value="InterPro"/>
</dbReference>
<dbReference type="PROSITE" id="PS50198">
    <property type="entry name" value="PPIC_PPIASE_2"/>
    <property type="match status" value="2"/>
</dbReference>
<feature type="domain" description="PpiC" evidence="8">
    <location>
        <begin position="176"/>
        <end position="277"/>
    </location>
</feature>
<keyword evidence="5 7" id="KW-0143">Chaperone</keyword>
<dbReference type="InterPro" id="IPR046357">
    <property type="entry name" value="PPIase_dom_sf"/>
</dbReference>
<evidence type="ECO:0000256" key="7">
    <source>
        <dbReference type="HAMAP-Rule" id="MF_01183"/>
    </source>
</evidence>
<dbReference type="RefSeq" id="WP_303492867.1">
    <property type="nucleotide sequence ID" value="NZ_JAUOPB010000008.1"/>
</dbReference>
<evidence type="ECO:0000259" key="8">
    <source>
        <dbReference type="PROSITE" id="PS50198"/>
    </source>
</evidence>
<dbReference type="InterPro" id="IPR023058">
    <property type="entry name" value="PPIase_PpiC_CS"/>
</dbReference>
<dbReference type="GO" id="GO:0003755">
    <property type="term" value="F:peptidyl-prolyl cis-trans isomerase activity"/>
    <property type="evidence" value="ECO:0007669"/>
    <property type="project" value="UniProtKB-UniRule"/>
</dbReference>
<dbReference type="SUPFAM" id="SSF109998">
    <property type="entry name" value="Triger factor/SurA peptide-binding domain-like"/>
    <property type="match status" value="1"/>
</dbReference>
<dbReference type="InterPro" id="IPR015391">
    <property type="entry name" value="SurA_N"/>
</dbReference>
<keyword evidence="2 7" id="KW-0677">Repeat</keyword>
<proteinExistence type="inferred from homology"/>
<accession>A0AAW7X8G1</accession>
<organism evidence="9 10">
    <name type="scientific">Saccharophagus degradans</name>
    <dbReference type="NCBI Taxonomy" id="86304"/>
    <lineage>
        <taxon>Bacteria</taxon>
        <taxon>Pseudomonadati</taxon>
        <taxon>Pseudomonadota</taxon>
        <taxon>Gammaproteobacteria</taxon>
        <taxon>Cellvibrionales</taxon>
        <taxon>Cellvibrionaceae</taxon>
        <taxon>Saccharophagus</taxon>
    </lineage>
</organism>
<evidence type="ECO:0000313" key="10">
    <source>
        <dbReference type="Proteomes" id="UP001169760"/>
    </source>
</evidence>
<evidence type="ECO:0000256" key="5">
    <source>
        <dbReference type="ARBA" id="ARBA00023186"/>
    </source>
</evidence>
<evidence type="ECO:0000256" key="2">
    <source>
        <dbReference type="ARBA" id="ARBA00022737"/>
    </source>
</evidence>
<comment type="subcellular location">
    <subcellularLocation>
        <location evidence="7">Periplasm</location>
    </subcellularLocation>
    <text evidence="7">Is capable of associating with the outer membrane.</text>
</comment>
<dbReference type="GO" id="GO:0006457">
    <property type="term" value="P:protein folding"/>
    <property type="evidence" value="ECO:0007669"/>
    <property type="project" value="UniProtKB-UniRule"/>
</dbReference>
<dbReference type="GO" id="GO:0030288">
    <property type="term" value="C:outer membrane-bounded periplasmic space"/>
    <property type="evidence" value="ECO:0007669"/>
    <property type="project" value="InterPro"/>
</dbReference>
<comment type="domain">
    <text evidence="7">The PPIase activity resides only in the second parvulin domain. The N-terminal region and the C-terminal tail are necessary and sufficient for the chaperone activity of SurA. The PPIase activity is dispensable for SurA to function as a chaperone. The N-terminal region and the C-terminal tail are also required for porin recognition.</text>
</comment>
<evidence type="ECO:0000256" key="1">
    <source>
        <dbReference type="ARBA" id="ARBA00022729"/>
    </source>
</evidence>